<evidence type="ECO:0000256" key="9">
    <source>
        <dbReference type="SAM" id="Coils"/>
    </source>
</evidence>
<feature type="domain" description="C2H2-type" evidence="11">
    <location>
        <begin position="267"/>
        <end position="294"/>
    </location>
</feature>
<feature type="region of interest" description="Disordered" evidence="10">
    <location>
        <begin position="395"/>
        <end position="418"/>
    </location>
</feature>
<comment type="similarity">
    <text evidence="2">Belongs to the krueppel C2H2-type zinc-finger protein family.</text>
</comment>
<keyword evidence="7" id="KW-0539">Nucleus</keyword>
<keyword evidence="6" id="KW-0862">Zinc</keyword>
<evidence type="ECO:0000256" key="6">
    <source>
        <dbReference type="ARBA" id="ARBA00022833"/>
    </source>
</evidence>
<comment type="subcellular location">
    <subcellularLocation>
        <location evidence="1">Nucleus</location>
    </subcellularLocation>
</comment>
<reference evidence="12 13" key="1">
    <citation type="submission" date="2024-09" db="EMBL/GenBank/DDBJ databases">
        <title>A chromosome-level genome assembly of Gray's grenadier anchovy, Coilia grayii.</title>
        <authorList>
            <person name="Fu Z."/>
        </authorList>
    </citation>
    <scope>NUCLEOTIDE SEQUENCE [LARGE SCALE GENOMIC DNA]</scope>
    <source>
        <strain evidence="12">G4</strain>
        <tissue evidence="12">Muscle</tissue>
    </source>
</reference>
<keyword evidence="13" id="KW-1185">Reference proteome</keyword>
<feature type="compositionally biased region" description="Low complexity" evidence="10">
    <location>
        <begin position="44"/>
        <end position="57"/>
    </location>
</feature>
<dbReference type="PROSITE" id="PS50157">
    <property type="entry name" value="ZINC_FINGER_C2H2_2"/>
    <property type="match status" value="7"/>
</dbReference>
<dbReference type="Proteomes" id="UP001591681">
    <property type="component" value="Unassembled WGS sequence"/>
</dbReference>
<name>A0ABD1JQL3_9TELE</name>
<dbReference type="GO" id="GO:0005634">
    <property type="term" value="C:nucleus"/>
    <property type="evidence" value="ECO:0007669"/>
    <property type="project" value="UniProtKB-SubCell"/>
</dbReference>
<dbReference type="PANTHER" id="PTHR16515:SF57">
    <property type="entry name" value="ZINC FINGER PROTEIN 154-LIKE"/>
    <property type="match status" value="1"/>
</dbReference>
<feature type="coiled-coil region" evidence="9">
    <location>
        <begin position="61"/>
        <end position="88"/>
    </location>
</feature>
<dbReference type="AlphaFoldDB" id="A0ABD1JQL3"/>
<evidence type="ECO:0000256" key="4">
    <source>
        <dbReference type="ARBA" id="ARBA00022737"/>
    </source>
</evidence>
<feature type="domain" description="C2H2-type" evidence="11">
    <location>
        <begin position="351"/>
        <end position="378"/>
    </location>
</feature>
<feature type="region of interest" description="Disordered" evidence="10">
    <location>
        <begin position="1"/>
        <end position="21"/>
    </location>
</feature>
<keyword evidence="9" id="KW-0175">Coiled coil</keyword>
<comment type="caution">
    <text evidence="12">The sequence shown here is derived from an EMBL/GenBank/DDBJ whole genome shotgun (WGS) entry which is preliminary data.</text>
</comment>
<proteinExistence type="inferred from homology"/>
<evidence type="ECO:0000313" key="13">
    <source>
        <dbReference type="Proteomes" id="UP001591681"/>
    </source>
</evidence>
<dbReference type="Gene3D" id="3.30.160.60">
    <property type="entry name" value="Classic Zinc Finger"/>
    <property type="match status" value="7"/>
</dbReference>
<keyword evidence="3" id="KW-0479">Metal-binding</keyword>
<evidence type="ECO:0000256" key="3">
    <source>
        <dbReference type="ARBA" id="ARBA00022723"/>
    </source>
</evidence>
<dbReference type="EMBL" id="JBHFQA010000013">
    <property type="protein sequence ID" value="KAL2089140.1"/>
    <property type="molecule type" value="Genomic_DNA"/>
</dbReference>
<dbReference type="InterPro" id="IPR036236">
    <property type="entry name" value="Znf_C2H2_sf"/>
</dbReference>
<evidence type="ECO:0000256" key="7">
    <source>
        <dbReference type="ARBA" id="ARBA00023242"/>
    </source>
</evidence>
<feature type="domain" description="C2H2-type" evidence="11">
    <location>
        <begin position="211"/>
        <end position="238"/>
    </location>
</feature>
<dbReference type="InterPro" id="IPR013087">
    <property type="entry name" value="Znf_C2H2_type"/>
</dbReference>
<evidence type="ECO:0000256" key="8">
    <source>
        <dbReference type="PROSITE-ProRule" id="PRU00042"/>
    </source>
</evidence>
<dbReference type="SMART" id="SM00355">
    <property type="entry name" value="ZnF_C2H2"/>
    <property type="match status" value="7"/>
</dbReference>
<dbReference type="PROSITE" id="PS00028">
    <property type="entry name" value="ZINC_FINGER_C2H2_1"/>
    <property type="match status" value="6"/>
</dbReference>
<evidence type="ECO:0000259" key="11">
    <source>
        <dbReference type="PROSITE" id="PS50157"/>
    </source>
</evidence>
<evidence type="ECO:0000256" key="2">
    <source>
        <dbReference type="ARBA" id="ARBA00006991"/>
    </source>
</evidence>
<evidence type="ECO:0000313" key="12">
    <source>
        <dbReference type="EMBL" id="KAL2089140.1"/>
    </source>
</evidence>
<evidence type="ECO:0000256" key="10">
    <source>
        <dbReference type="SAM" id="MobiDB-lite"/>
    </source>
</evidence>
<feature type="domain" description="C2H2-type" evidence="11">
    <location>
        <begin position="239"/>
        <end position="266"/>
    </location>
</feature>
<sequence length="418" mass="47459">MSQEVTEWMQDGDNKPTVVKGEEGLLPTLVIGIKEEDEDVDGYQCSQSQSEQTTSSSADTRAKLGETVAVLKNELMDLQQQLQNHQSSDGMIQEVTEWLQDGEKKPDVKEEDGLLPTTVTGIKEEEEDDDGGYQCSQSHRESDMAAVLSSEIKPSPPHPVFLVKLRRLSVRLVDCGTTKGKGLRLSSSAVPRSTAMIPETMMCIHTGDKPYHCKECDKSFSLAENFRRHQRIHTGERPYHCKQCGKCFSQAGDLTIHQRIHTGERPYHCKKCGKCFSTAGNLRRHQRIHAGDKPYHCEQCGKRFTRAASLREHQHIHTGERPYHCKQCGKCFSQAGDLTIHQRIHTGERPYHWKHCGKCFSTGGNLRRHQRIHTGDKPYHCKQCGKSFTRAGSLREHQHIHTGQRPYQGDRNWKSSKH</sequence>
<keyword evidence="5 8" id="KW-0863">Zinc-finger</keyword>
<dbReference type="PANTHER" id="PTHR16515">
    <property type="entry name" value="PR DOMAIN ZINC FINGER PROTEIN"/>
    <property type="match status" value="1"/>
</dbReference>
<keyword evidence="4" id="KW-0677">Repeat</keyword>
<feature type="domain" description="C2H2-type" evidence="11">
    <location>
        <begin position="379"/>
        <end position="406"/>
    </location>
</feature>
<dbReference type="InterPro" id="IPR050331">
    <property type="entry name" value="Zinc_finger"/>
</dbReference>
<protein>
    <recommendedName>
        <fullName evidence="11">C2H2-type domain-containing protein</fullName>
    </recommendedName>
</protein>
<dbReference type="FunFam" id="3.30.160.60:FF:000475">
    <property type="entry name" value="zinc finger protein 32 isoform X1"/>
    <property type="match status" value="1"/>
</dbReference>
<dbReference type="FunFam" id="3.30.160.60:FF:001270">
    <property type="entry name" value="zinc finger protein 583 isoform X1"/>
    <property type="match status" value="1"/>
</dbReference>
<dbReference type="SUPFAM" id="SSF57667">
    <property type="entry name" value="beta-beta-alpha zinc fingers"/>
    <property type="match status" value="4"/>
</dbReference>
<accession>A0ABD1JQL3</accession>
<evidence type="ECO:0000256" key="1">
    <source>
        <dbReference type="ARBA" id="ARBA00004123"/>
    </source>
</evidence>
<gene>
    <name evidence="12" type="ORF">ACEWY4_016039</name>
</gene>
<dbReference type="Pfam" id="PF13465">
    <property type="entry name" value="zf-H2C2_2"/>
    <property type="match status" value="1"/>
</dbReference>
<dbReference type="FunFam" id="3.30.160.60:FF:000358">
    <property type="entry name" value="zinc finger protein 24"/>
    <property type="match status" value="2"/>
</dbReference>
<dbReference type="FunFam" id="3.30.160.60:FF:002343">
    <property type="entry name" value="Zinc finger protein 33A"/>
    <property type="match status" value="3"/>
</dbReference>
<organism evidence="12 13">
    <name type="scientific">Coilia grayii</name>
    <name type="common">Gray's grenadier anchovy</name>
    <dbReference type="NCBI Taxonomy" id="363190"/>
    <lineage>
        <taxon>Eukaryota</taxon>
        <taxon>Metazoa</taxon>
        <taxon>Chordata</taxon>
        <taxon>Craniata</taxon>
        <taxon>Vertebrata</taxon>
        <taxon>Euteleostomi</taxon>
        <taxon>Actinopterygii</taxon>
        <taxon>Neopterygii</taxon>
        <taxon>Teleostei</taxon>
        <taxon>Clupei</taxon>
        <taxon>Clupeiformes</taxon>
        <taxon>Clupeoidei</taxon>
        <taxon>Engraulidae</taxon>
        <taxon>Coilinae</taxon>
        <taxon>Coilia</taxon>
    </lineage>
</organism>
<dbReference type="Pfam" id="PF00096">
    <property type="entry name" value="zf-C2H2"/>
    <property type="match status" value="5"/>
</dbReference>
<feature type="region of interest" description="Disordered" evidence="10">
    <location>
        <begin position="39"/>
        <end position="61"/>
    </location>
</feature>
<dbReference type="GO" id="GO:0008270">
    <property type="term" value="F:zinc ion binding"/>
    <property type="evidence" value="ECO:0007669"/>
    <property type="project" value="UniProtKB-KW"/>
</dbReference>
<evidence type="ECO:0000256" key="5">
    <source>
        <dbReference type="ARBA" id="ARBA00022771"/>
    </source>
</evidence>
<feature type="domain" description="C2H2-type" evidence="11">
    <location>
        <begin position="323"/>
        <end position="350"/>
    </location>
</feature>
<feature type="domain" description="C2H2-type" evidence="11">
    <location>
        <begin position="295"/>
        <end position="322"/>
    </location>
</feature>